<evidence type="ECO:0000256" key="4">
    <source>
        <dbReference type="ARBA" id="ARBA00022679"/>
    </source>
</evidence>
<organism evidence="7 8">
    <name type="scientific">Roseicella aerolata</name>
    <dbReference type="NCBI Taxonomy" id="2883479"/>
    <lineage>
        <taxon>Bacteria</taxon>
        <taxon>Pseudomonadati</taxon>
        <taxon>Pseudomonadota</taxon>
        <taxon>Alphaproteobacteria</taxon>
        <taxon>Acetobacterales</taxon>
        <taxon>Roseomonadaceae</taxon>
        <taxon>Roseicella</taxon>
    </lineage>
</organism>
<dbReference type="AlphaFoldDB" id="A0A9X1ICT6"/>
<protein>
    <submittedName>
        <fullName evidence="7">TIGR04283 family arsenosugar biosynthesis glycosyltransferase</fullName>
    </submittedName>
</protein>
<feature type="domain" description="Glycosyltransferase 2-like" evidence="6">
    <location>
        <begin position="6"/>
        <end position="98"/>
    </location>
</feature>
<dbReference type="EMBL" id="JAJAQI010000013">
    <property type="protein sequence ID" value="MCB4822162.1"/>
    <property type="molecule type" value="Genomic_DNA"/>
</dbReference>
<dbReference type="SUPFAM" id="SSF53448">
    <property type="entry name" value="Nucleotide-diphospho-sugar transferases"/>
    <property type="match status" value="1"/>
</dbReference>
<accession>A0A9X1ICT6</accession>
<dbReference type="Pfam" id="PF00535">
    <property type="entry name" value="Glycos_transf_2"/>
    <property type="match status" value="1"/>
</dbReference>
<evidence type="ECO:0000313" key="7">
    <source>
        <dbReference type="EMBL" id="MCB4822162.1"/>
    </source>
</evidence>
<keyword evidence="3" id="KW-0328">Glycosyltransferase</keyword>
<keyword evidence="8" id="KW-1185">Reference proteome</keyword>
<evidence type="ECO:0000256" key="5">
    <source>
        <dbReference type="ARBA" id="ARBA00023136"/>
    </source>
</evidence>
<dbReference type="Proteomes" id="UP001139311">
    <property type="component" value="Unassembled WGS sequence"/>
</dbReference>
<dbReference type="GO" id="GO:0005886">
    <property type="term" value="C:plasma membrane"/>
    <property type="evidence" value="ECO:0007669"/>
    <property type="project" value="UniProtKB-SubCell"/>
</dbReference>
<dbReference type="InterPro" id="IPR026461">
    <property type="entry name" value="Trfase_2_rSAM/seldom_assoc"/>
</dbReference>
<dbReference type="NCBIfam" id="TIGR04283">
    <property type="entry name" value="glyco_like_mftF"/>
    <property type="match status" value="1"/>
</dbReference>
<keyword evidence="2" id="KW-1003">Cell membrane</keyword>
<comment type="subcellular location">
    <subcellularLocation>
        <location evidence="1">Cell membrane</location>
    </subcellularLocation>
</comment>
<sequence>MEQTLSIVIPTLNAAGSLGRMLAACAEARTGMGAELVVADGGSSDGTPSLAEAAGARLVAAPRGRGPQLAAGATAARGDWLLFLHADTRLAPGWAAAARGFLVDPANAGRAAYFTFALDDASPEARRLERRVAWRCRALALPYGDQGLLLSRTLYDAVGGYRPIPLMEDVDLVRRLGRRRLAALPVPAVTSAERWRREGWRRRSARNLLCLSLWFLGVPPRLIQRVYA</sequence>
<dbReference type="Gene3D" id="3.90.550.10">
    <property type="entry name" value="Spore Coat Polysaccharide Biosynthesis Protein SpsA, Chain A"/>
    <property type="match status" value="1"/>
</dbReference>
<dbReference type="RefSeq" id="WP_226608052.1">
    <property type="nucleotide sequence ID" value="NZ_JAJAQI010000013.1"/>
</dbReference>
<dbReference type="PANTHER" id="PTHR43646">
    <property type="entry name" value="GLYCOSYLTRANSFERASE"/>
    <property type="match status" value="1"/>
</dbReference>
<dbReference type="PANTHER" id="PTHR43646:SF2">
    <property type="entry name" value="GLYCOSYLTRANSFERASE 2-LIKE DOMAIN-CONTAINING PROTEIN"/>
    <property type="match status" value="1"/>
</dbReference>
<reference evidence="7" key="1">
    <citation type="submission" date="2021-10" db="EMBL/GenBank/DDBJ databases">
        <title>Roseicella aerolatum sp. nov., isolated from aerosols of e-waste dismantling site.</title>
        <authorList>
            <person name="Qin T."/>
        </authorList>
    </citation>
    <scope>NUCLEOTIDE SEQUENCE</scope>
    <source>
        <strain evidence="7">GB24</strain>
    </source>
</reference>
<dbReference type="InterPro" id="IPR029044">
    <property type="entry name" value="Nucleotide-diphossugar_trans"/>
</dbReference>
<evidence type="ECO:0000313" key="8">
    <source>
        <dbReference type="Proteomes" id="UP001139311"/>
    </source>
</evidence>
<keyword evidence="5" id="KW-0472">Membrane</keyword>
<dbReference type="InterPro" id="IPR001173">
    <property type="entry name" value="Glyco_trans_2-like"/>
</dbReference>
<evidence type="ECO:0000256" key="1">
    <source>
        <dbReference type="ARBA" id="ARBA00004236"/>
    </source>
</evidence>
<dbReference type="CDD" id="cd02522">
    <property type="entry name" value="GT_2_like_a"/>
    <property type="match status" value="1"/>
</dbReference>
<name>A0A9X1ICT6_9PROT</name>
<evidence type="ECO:0000256" key="3">
    <source>
        <dbReference type="ARBA" id="ARBA00022676"/>
    </source>
</evidence>
<gene>
    <name evidence="7" type="ORF">LHA35_10495</name>
</gene>
<evidence type="ECO:0000259" key="6">
    <source>
        <dbReference type="Pfam" id="PF00535"/>
    </source>
</evidence>
<comment type="caution">
    <text evidence="7">The sequence shown here is derived from an EMBL/GenBank/DDBJ whole genome shotgun (WGS) entry which is preliminary data.</text>
</comment>
<dbReference type="GO" id="GO:0016757">
    <property type="term" value="F:glycosyltransferase activity"/>
    <property type="evidence" value="ECO:0007669"/>
    <property type="project" value="UniProtKB-KW"/>
</dbReference>
<proteinExistence type="predicted"/>
<keyword evidence="4" id="KW-0808">Transferase</keyword>
<evidence type="ECO:0000256" key="2">
    <source>
        <dbReference type="ARBA" id="ARBA00022475"/>
    </source>
</evidence>